<evidence type="ECO:0000313" key="3">
    <source>
        <dbReference type="Proteomes" id="UP000012174"/>
    </source>
</evidence>
<organism evidence="2 3">
    <name type="scientific">Eutypa lata (strain UCR-EL1)</name>
    <name type="common">Grapevine dieback disease fungus</name>
    <name type="synonym">Eutypa armeniacae</name>
    <dbReference type="NCBI Taxonomy" id="1287681"/>
    <lineage>
        <taxon>Eukaryota</taxon>
        <taxon>Fungi</taxon>
        <taxon>Dikarya</taxon>
        <taxon>Ascomycota</taxon>
        <taxon>Pezizomycotina</taxon>
        <taxon>Sordariomycetes</taxon>
        <taxon>Xylariomycetidae</taxon>
        <taxon>Xylariales</taxon>
        <taxon>Diatrypaceae</taxon>
        <taxon>Eutypa</taxon>
    </lineage>
</organism>
<dbReference type="GO" id="GO:0005737">
    <property type="term" value="C:cytoplasm"/>
    <property type="evidence" value="ECO:0007669"/>
    <property type="project" value="TreeGrafter"/>
</dbReference>
<dbReference type="OMA" id="YPGDGTQ"/>
<dbReference type="HOGENOM" id="CLU_007383_6_1_1"/>
<dbReference type="InterPro" id="IPR051783">
    <property type="entry name" value="NAD(P)-dependent_oxidoreduct"/>
</dbReference>
<dbReference type="Gene3D" id="3.40.50.720">
    <property type="entry name" value="NAD(P)-binding Rossmann-like Domain"/>
    <property type="match status" value="1"/>
</dbReference>
<dbReference type="PANTHER" id="PTHR48079:SF5">
    <property type="entry name" value="DEPENDENT EPIMERASE_DEHYDRATASE, PUTATIVE (AFU_ORTHOLOGUE AFUA_7G00180)-RELATED"/>
    <property type="match status" value="1"/>
</dbReference>
<dbReference type="GO" id="GO:0004029">
    <property type="term" value="F:aldehyde dehydrogenase (NAD+) activity"/>
    <property type="evidence" value="ECO:0007669"/>
    <property type="project" value="TreeGrafter"/>
</dbReference>
<gene>
    <name evidence="2" type="ORF">UCREL1_3214</name>
</gene>
<dbReference type="Pfam" id="PF01370">
    <property type="entry name" value="Epimerase"/>
    <property type="match status" value="1"/>
</dbReference>
<dbReference type="PANTHER" id="PTHR48079">
    <property type="entry name" value="PROTEIN YEEZ"/>
    <property type="match status" value="1"/>
</dbReference>
<dbReference type="OrthoDB" id="10262413at2759"/>
<name>M7TII6_EUTLA</name>
<dbReference type="InterPro" id="IPR036291">
    <property type="entry name" value="NAD(P)-bd_dom_sf"/>
</dbReference>
<evidence type="ECO:0000259" key="1">
    <source>
        <dbReference type="Pfam" id="PF01370"/>
    </source>
</evidence>
<proteinExistence type="predicted"/>
<dbReference type="KEGG" id="ela:UCREL1_3214"/>
<dbReference type="InterPro" id="IPR001509">
    <property type="entry name" value="Epimerase_deHydtase"/>
</dbReference>
<dbReference type="EMBL" id="KB706016">
    <property type="protein sequence ID" value="EMR69766.1"/>
    <property type="molecule type" value="Genomic_DNA"/>
</dbReference>
<dbReference type="STRING" id="1287681.M7TII6"/>
<dbReference type="AlphaFoldDB" id="M7TII6"/>
<evidence type="ECO:0000313" key="2">
    <source>
        <dbReference type="EMBL" id="EMR69766.1"/>
    </source>
</evidence>
<sequence length="348" mass="36460">MTTPSTQDQNQKKKHIFITGGSGYIGSSVTRLAIAAGYTVTGLSRTPAADAKLRALGAEPARGDLESLDVLRRESAAADAGVLHLADAWASDMTMPYDRVIEIDGRAVDAMVSGLRSLDGGGIGTLITTSGSLVVAADPSGAETTEDSPIWDSPVNGRVSCERQALAHDDGGGKEGRRGAGIRVLALRLAPFVYGRGGSGVRMFLAAAAAAGEATYVGAGATRITGVHVEDAARAYIHALESDSRRRGPYNITHETHVTARELAEAMGRVLGGLPVVSRSFEEVSAKSGGQIIARFLTKENRAANGKARRELGWEPKERGILQEITEGSYVEVVQDLLRKPVAAASGN</sequence>
<keyword evidence="3" id="KW-1185">Reference proteome</keyword>
<protein>
    <submittedName>
        <fullName evidence="2">Putative nad dependent epimerase protein</fullName>
    </submittedName>
</protein>
<feature type="domain" description="NAD-dependent epimerase/dehydratase" evidence="1">
    <location>
        <begin position="16"/>
        <end position="252"/>
    </location>
</feature>
<dbReference type="eggNOG" id="KOG1502">
    <property type="taxonomic scope" value="Eukaryota"/>
</dbReference>
<dbReference type="Proteomes" id="UP000012174">
    <property type="component" value="Unassembled WGS sequence"/>
</dbReference>
<reference evidence="3" key="1">
    <citation type="journal article" date="2013" name="Genome Announc.">
        <title>Draft genome sequence of the grapevine dieback fungus Eutypa lata UCR-EL1.</title>
        <authorList>
            <person name="Blanco-Ulate B."/>
            <person name="Rolshausen P.E."/>
            <person name="Cantu D."/>
        </authorList>
    </citation>
    <scope>NUCLEOTIDE SEQUENCE [LARGE SCALE GENOMIC DNA]</scope>
    <source>
        <strain evidence="3">UCR-EL1</strain>
    </source>
</reference>
<accession>M7TII6</accession>
<dbReference type="SUPFAM" id="SSF51735">
    <property type="entry name" value="NAD(P)-binding Rossmann-fold domains"/>
    <property type="match status" value="1"/>
</dbReference>